<dbReference type="InterPro" id="IPR016169">
    <property type="entry name" value="FAD-bd_PCMH_sub2"/>
</dbReference>
<comment type="similarity">
    <text evidence="2">Belongs to the oxygen-dependent FAD-linked oxidoreductase family.</text>
</comment>
<feature type="domain" description="FAD-binding PCMH-type" evidence="6">
    <location>
        <begin position="43"/>
        <end position="213"/>
    </location>
</feature>
<keyword evidence="4" id="KW-0274">FAD</keyword>
<evidence type="ECO:0000256" key="3">
    <source>
        <dbReference type="ARBA" id="ARBA00022630"/>
    </source>
</evidence>
<comment type="cofactor">
    <cofactor evidence="1">
        <name>FAD</name>
        <dbReference type="ChEBI" id="CHEBI:57692"/>
    </cofactor>
</comment>
<dbReference type="SUPFAM" id="SSF56176">
    <property type="entry name" value="FAD-binding/transporter-associated domain-like"/>
    <property type="match status" value="1"/>
</dbReference>
<evidence type="ECO:0000313" key="7">
    <source>
        <dbReference type="EMBL" id="GAA1224008.1"/>
    </source>
</evidence>
<dbReference type="Gene3D" id="3.40.462.20">
    <property type="match status" value="1"/>
</dbReference>
<dbReference type="Pfam" id="PF08031">
    <property type="entry name" value="BBE"/>
    <property type="match status" value="1"/>
</dbReference>
<dbReference type="Pfam" id="PF01565">
    <property type="entry name" value="FAD_binding_4"/>
    <property type="match status" value="1"/>
</dbReference>
<name>A0ABN1VXR7_9MICO</name>
<evidence type="ECO:0000256" key="2">
    <source>
        <dbReference type="ARBA" id="ARBA00005466"/>
    </source>
</evidence>
<dbReference type="PROSITE" id="PS51387">
    <property type="entry name" value="FAD_PCMH"/>
    <property type="match status" value="1"/>
</dbReference>
<keyword evidence="8" id="KW-1185">Reference proteome</keyword>
<accession>A0ABN1VXR7</accession>
<gene>
    <name evidence="7" type="ORF">GCM10009655_23780</name>
</gene>
<protein>
    <submittedName>
        <fullName evidence="7">FAD-binding oxidoreductase</fullName>
    </submittedName>
</protein>
<sequence>MTMTISSAQARTLEALDASLKGDVLVPGAPEYDAARRVWNGEVDRHPAAIARCQGVADVMSAVRHAREHHLPASVRGGGHAVAGHAVLDDGLVIDLSGMTGARVDPIARTVSLEGGALNSHMDRESQAFGLAMTGGFVSHTGAVGLALGGGIGHLMRKFGLAIDAMREADVVTADGSFLRASREENPDLFWALRGGGGNFGIVTSLTLDLEPLGPEILAGLIAWPADQAAAVLSFMRDFVADAPDDLGLMANLRLAPPLPLFPAEVHGTPIIALVITWAGDIEAGKEFLRPLRELGTPVADGITIKPYVAHQKMLDAAVPHGRHYYWKSHRLGALNSEMIDIICTHLEEISSPLSSVPIFCFGGAMSRVPEGETAFPHRDAAHDINIVASWLPEQAREADRHRAWVRGFFDDLAPYSRGVYVNFTSDDAQQRVRQAYSDTQWSRLQAAKAVYDPTNFFDHNANIPPATGPAA</sequence>
<dbReference type="InterPro" id="IPR012951">
    <property type="entry name" value="BBE"/>
</dbReference>
<dbReference type="InterPro" id="IPR006094">
    <property type="entry name" value="Oxid_FAD_bind_N"/>
</dbReference>
<keyword evidence="5" id="KW-0560">Oxidoreductase</keyword>
<evidence type="ECO:0000256" key="5">
    <source>
        <dbReference type="ARBA" id="ARBA00023002"/>
    </source>
</evidence>
<dbReference type="InterPro" id="IPR016166">
    <property type="entry name" value="FAD-bd_PCMH"/>
</dbReference>
<dbReference type="PANTHER" id="PTHR42973:SF39">
    <property type="entry name" value="FAD-BINDING PCMH-TYPE DOMAIN-CONTAINING PROTEIN"/>
    <property type="match status" value="1"/>
</dbReference>
<reference evidence="7 8" key="1">
    <citation type="journal article" date="2019" name="Int. J. Syst. Evol. Microbiol.">
        <title>The Global Catalogue of Microorganisms (GCM) 10K type strain sequencing project: providing services to taxonomists for standard genome sequencing and annotation.</title>
        <authorList>
            <consortium name="The Broad Institute Genomics Platform"/>
            <consortium name="The Broad Institute Genome Sequencing Center for Infectious Disease"/>
            <person name="Wu L."/>
            <person name="Ma J."/>
        </authorList>
    </citation>
    <scope>NUCLEOTIDE SEQUENCE [LARGE SCALE GENOMIC DNA]</scope>
    <source>
        <strain evidence="7 8">JCM 12762</strain>
    </source>
</reference>
<dbReference type="PANTHER" id="PTHR42973">
    <property type="entry name" value="BINDING OXIDOREDUCTASE, PUTATIVE (AFU_ORTHOLOGUE AFUA_1G17690)-RELATED"/>
    <property type="match status" value="1"/>
</dbReference>
<keyword evidence="3" id="KW-0285">Flavoprotein</keyword>
<dbReference type="Proteomes" id="UP001500943">
    <property type="component" value="Unassembled WGS sequence"/>
</dbReference>
<organism evidence="7 8">
    <name type="scientific">Rhodoglobus aureus</name>
    <dbReference type="NCBI Taxonomy" id="191497"/>
    <lineage>
        <taxon>Bacteria</taxon>
        <taxon>Bacillati</taxon>
        <taxon>Actinomycetota</taxon>
        <taxon>Actinomycetes</taxon>
        <taxon>Micrococcales</taxon>
        <taxon>Microbacteriaceae</taxon>
        <taxon>Rhodoglobus</taxon>
    </lineage>
</organism>
<dbReference type="InterPro" id="IPR016167">
    <property type="entry name" value="FAD-bd_PCMH_sub1"/>
</dbReference>
<evidence type="ECO:0000256" key="4">
    <source>
        <dbReference type="ARBA" id="ARBA00022827"/>
    </source>
</evidence>
<evidence type="ECO:0000259" key="6">
    <source>
        <dbReference type="PROSITE" id="PS51387"/>
    </source>
</evidence>
<dbReference type="Gene3D" id="3.30.465.10">
    <property type="match status" value="1"/>
</dbReference>
<dbReference type="InterPro" id="IPR036318">
    <property type="entry name" value="FAD-bd_PCMH-like_sf"/>
</dbReference>
<dbReference type="Gene3D" id="3.30.43.10">
    <property type="entry name" value="Uridine Diphospho-n-acetylenolpyruvylglucosamine Reductase, domain 2"/>
    <property type="match status" value="1"/>
</dbReference>
<evidence type="ECO:0000313" key="8">
    <source>
        <dbReference type="Proteomes" id="UP001500943"/>
    </source>
</evidence>
<dbReference type="EMBL" id="BAAAKW010000055">
    <property type="protein sequence ID" value="GAA1224008.1"/>
    <property type="molecule type" value="Genomic_DNA"/>
</dbReference>
<proteinExistence type="inferred from homology"/>
<evidence type="ECO:0000256" key="1">
    <source>
        <dbReference type="ARBA" id="ARBA00001974"/>
    </source>
</evidence>
<comment type="caution">
    <text evidence="7">The sequence shown here is derived from an EMBL/GenBank/DDBJ whole genome shotgun (WGS) entry which is preliminary data.</text>
</comment>
<dbReference type="InterPro" id="IPR050416">
    <property type="entry name" value="FAD-linked_Oxidoreductase"/>
</dbReference>